<dbReference type="PATRIC" id="fig|36861.3.peg.1228"/>
<protein>
    <submittedName>
        <fullName evidence="2">Uncharacterized protein</fullName>
    </submittedName>
</protein>
<dbReference type="SUPFAM" id="SSF75169">
    <property type="entry name" value="DsrEFH-like"/>
    <property type="match status" value="1"/>
</dbReference>
<keyword evidence="1" id="KW-0732">Signal</keyword>
<dbReference type="InterPro" id="IPR003787">
    <property type="entry name" value="Sulphur_relay_DsrE/F-like"/>
</dbReference>
<evidence type="ECO:0000256" key="1">
    <source>
        <dbReference type="SAM" id="SignalP"/>
    </source>
</evidence>
<evidence type="ECO:0000313" key="3">
    <source>
        <dbReference type="Proteomes" id="UP000064243"/>
    </source>
</evidence>
<keyword evidence="3" id="KW-1185">Reference proteome</keyword>
<gene>
    <name evidence="2" type="ORF">ABW22_07905</name>
</gene>
<dbReference type="InterPro" id="IPR027396">
    <property type="entry name" value="DsrEFH-like"/>
</dbReference>
<dbReference type="RefSeq" id="WP_059754501.1">
    <property type="nucleotide sequence ID" value="NZ_LDUG01000020.1"/>
</dbReference>
<feature type="chain" id="PRO_5007161815" evidence="1">
    <location>
        <begin position="30"/>
        <end position="142"/>
    </location>
</feature>
<sequence>MKSMNKMLGALLGGAMMLGVLALPATGLAADKGKLVIQVSDGNPATWNLALNNAKNVQKDVKGAIIEIVAYGPGIGMLKADSEVANRVGEAVDSGMKVVACENTMKGQKLSKADMNPKIGYVKAGVVELMDLQVEGYSYIRP</sequence>
<dbReference type="EMBL" id="LDUG01000020">
    <property type="protein sequence ID" value="KVW96211.1"/>
    <property type="molecule type" value="Genomic_DNA"/>
</dbReference>
<dbReference type="PANTHER" id="PTHR37691">
    <property type="entry name" value="BLR3518 PROTEIN"/>
    <property type="match status" value="1"/>
</dbReference>
<name>A0A119CW91_THIDE</name>
<organism evidence="2 3">
    <name type="scientific">Thiobacillus denitrificans</name>
    <dbReference type="NCBI Taxonomy" id="36861"/>
    <lineage>
        <taxon>Bacteria</taxon>
        <taxon>Pseudomonadati</taxon>
        <taxon>Pseudomonadota</taxon>
        <taxon>Betaproteobacteria</taxon>
        <taxon>Nitrosomonadales</taxon>
        <taxon>Thiobacillaceae</taxon>
        <taxon>Thiobacillus</taxon>
    </lineage>
</organism>
<dbReference type="Pfam" id="PF02635">
    <property type="entry name" value="DsrE"/>
    <property type="match status" value="1"/>
</dbReference>
<proteinExistence type="predicted"/>
<feature type="signal peptide" evidence="1">
    <location>
        <begin position="1"/>
        <end position="29"/>
    </location>
</feature>
<accession>A0A119CW91</accession>
<dbReference type="PANTHER" id="PTHR37691:SF1">
    <property type="entry name" value="BLR3518 PROTEIN"/>
    <property type="match status" value="1"/>
</dbReference>
<dbReference type="Gene3D" id="3.40.1260.10">
    <property type="entry name" value="DsrEFH-like"/>
    <property type="match status" value="1"/>
</dbReference>
<comment type="caution">
    <text evidence="2">The sequence shown here is derived from an EMBL/GenBank/DDBJ whole genome shotgun (WGS) entry which is preliminary data.</text>
</comment>
<dbReference type="Proteomes" id="UP000064243">
    <property type="component" value="Unassembled WGS sequence"/>
</dbReference>
<reference evidence="2 3" key="1">
    <citation type="journal article" date="2015" name="Appl. Environ. Microbiol.">
        <title>Aerobic and Anaerobic Thiosulfate Oxidation by a Cold-Adapted, Subglacial Chemoautotroph.</title>
        <authorList>
            <person name="Harrold Z.R."/>
            <person name="Skidmore M.L."/>
            <person name="Hamilton T.L."/>
            <person name="Desch L."/>
            <person name="Amada K."/>
            <person name="van Gelder W."/>
            <person name="Glover K."/>
            <person name="Roden E.E."/>
            <person name="Boyd E.S."/>
        </authorList>
    </citation>
    <scope>NUCLEOTIDE SEQUENCE [LARGE SCALE GENOMIC DNA]</scope>
    <source>
        <strain evidence="2 3">RG</strain>
    </source>
</reference>
<dbReference type="AlphaFoldDB" id="A0A119CW91"/>
<evidence type="ECO:0000313" key="2">
    <source>
        <dbReference type="EMBL" id="KVW96211.1"/>
    </source>
</evidence>
<dbReference type="OrthoDB" id="5295901at2"/>